<evidence type="ECO:0000313" key="3">
    <source>
        <dbReference type="EnsemblMetazoa" id="Aqu2.1.07673_001"/>
    </source>
</evidence>
<feature type="compositionally biased region" description="Polar residues" evidence="1">
    <location>
        <begin position="66"/>
        <end position="88"/>
    </location>
</feature>
<dbReference type="GO" id="GO:0003700">
    <property type="term" value="F:DNA-binding transcription factor activity"/>
    <property type="evidence" value="ECO:0007669"/>
    <property type="project" value="InterPro"/>
</dbReference>
<name>A0A1X7SZT9_AMPQE</name>
<evidence type="ECO:0000256" key="1">
    <source>
        <dbReference type="SAM" id="MobiDB-lite"/>
    </source>
</evidence>
<dbReference type="EnsemblMetazoa" id="Aqu2.1.07673_001">
    <property type="protein sequence ID" value="Aqu2.1.07673_001"/>
    <property type="gene ID" value="Aqu2.1.07673"/>
</dbReference>
<organism evidence="3">
    <name type="scientific">Amphimedon queenslandica</name>
    <name type="common">Sponge</name>
    <dbReference type="NCBI Taxonomy" id="400682"/>
    <lineage>
        <taxon>Eukaryota</taxon>
        <taxon>Metazoa</taxon>
        <taxon>Porifera</taxon>
        <taxon>Demospongiae</taxon>
        <taxon>Heteroscleromorpha</taxon>
        <taxon>Haplosclerida</taxon>
        <taxon>Niphatidae</taxon>
        <taxon>Amphimedon</taxon>
    </lineage>
</organism>
<dbReference type="AlphaFoldDB" id="A0A1X7SZT9"/>
<evidence type="ECO:0000259" key="2">
    <source>
        <dbReference type="Pfam" id="PF01056"/>
    </source>
</evidence>
<accession>A0A1X7SZT9</accession>
<feature type="compositionally biased region" description="Low complexity" evidence="1">
    <location>
        <begin position="152"/>
        <end position="171"/>
    </location>
</feature>
<proteinExistence type="predicted"/>
<sequence length="262" mass="28476">MASLVESGAELLPHLDEEKMQYMAFTEAISFAEQFESPLYDLHEETFRELYLRPSPPLSPDDCEPSCSQSPVEETPTNSQPNQEQARVQDNISTDAMADSLISNIMEYEQIMDALQEAEFALSSGSSQPAEDLLIQDCMWSASSSDDNRTNSGGTDKNSTDSSSTSPATGTEPSSSSAECCVVKPSAVFPNLHHAAPQTTPIYTIIIRISLPTSRMIQQAATLNGNHHPQYIPQVAGGGYQTTSSSSPWHSYYTTQPPTAVV</sequence>
<dbReference type="InterPro" id="IPR012682">
    <property type="entry name" value="Tscrpt_reg_Myc_N"/>
</dbReference>
<dbReference type="Pfam" id="PF01056">
    <property type="entry name" value="Myc_N"/>
    <property type="match status" value="1"/>
</dbReference>
<dbReference type="OrthoDB" id="5964374at2759"/>
<reference evidence="3" key="1">
    <citation type="submission" date="2017-05" db="UniProtKB">
        <authorList>
            <consortium name="EnsemblMetazoa"/>
        </authorList>
    </citation>
    <scope>IDENTIFICATION</scope>
</reference>
<protein>
    <recommendedName>
        <fullName evidence="2">Transcription regulator Myc N-terminal domain-containing protein</fullName>
    </recommendedName>
</protein>
<dbReference type="InParanoid" id="A0A1X7SZT9"/>
<feature type="region of interest" description="Disordered" evidence="1">
    <location>
        <begin position="52"/>
        <end position="88"/>
    </location>
</feature>
<feature type="domain" description="Transcription regulator Myc N-terminal" evidence="2">
    <location>
        <begin position="49"/>
        <end position="149"/>
    </location>
</feature>
<feature type="region of interest" description="Disordered" evidence="1">
    <location>
        <begin position="143"/>
        <end position="177"/>
    </location>
</feature>